<feature type="transmembrane region" description="Helical" evidence="1">
    <location>
        <begin position="109"/>
        <end position="133"/>
    </location>
</feature>
<feature type="transmembrane region" description="Helical" evidence="1">
    <location>
        <begin position="12"/>
        <end position="30"/>
    </location>
</feature>
<feature type="transmembrane region" description="Helical" evidence="1">
    <location>
        <begin position="36"/>
        <end position="52"/>
    </location>
</feature>
<keyword evidence="1" id="KW-0812">Transmembrane</keyword>
<proteinExistence type="predicted"/>
<keyword evidence="1" id="KW-0472">Membrane</keyword>
<evidence type="ECO:0000313" key="3">
    <source>
        <dbReference type="Proteomes" id="UP000177785"/>
    </source>
</evidence>
<accession>A0A1G2G0U3</accession>
<dbReference type="Proteomes" id="UP000177785">
    <property type="component" value="Unassembled WGS sequence"/>
</dbReference>
<gene>
    <name evidence="2" type="ORF">A2756_04870</name>
</gene>
<evidence type="ECO:0000256" key="1">
    <source>
        <dbReference type="SAM" id="Phobius"/>
    </source>
</evidence>
<dbReference type="InterPro" id="IPR045466">
    <property type="entry name" value="DUF6498"/>
</dbReference>
<dbReference type="Pfam" id="PF20108">
    <property type="entry name" value="DUF6498"/>
    <property type="match status" value="1"/>
</dbReference>
<reference evidence="2 3" key="1">
    <citation type="journal article" date="2016" name="Nat. Commun.">
        <title>Thousands of microbial genomes shed light on interconnected biogeochemical processes in an aquifer system.</title>
        <authorList>
            <person name="Anantharaman K."/>
            <person name="Brown C.T."/>
            <person name="Hug L.A."/>
            <person name="Sharon I."/>
            <person name="Castelle C.J."/>
            <person name="Probst A.J."/>
            <person name="Thomas B.C."/>
            <person name="Singh A."/>
            <person name="Wilkins M.J."/>
            <person name="Karaoz U."/>
            <person name="Brodie E.L."/>
            <person name="Williams K.H."/>
            <person name="Hubbard S.S."/>
            <person name="Banfield J.F."/>
        </authorList>
    </citation>
    <scope>NUCLEOTIDE SEQUENCE [LARGE SCALE GENOMIC DNA]</scope>
</reference>
<organism evidence="2 3">
    <name type="scientific">Candidatus Ryanbacteria bacterium RIFCSPHIGHO2_01_FULL_48_27</name>
    <dbReference type="NCBI Taxonomy" id="1802115"/>
    <lineage>
        <taxon>Bacteria</taxon>
        <taxon>Candidatus Ryaniibacteriota</taxon>
    </lineage>
</organism>
<protein>
    <submittedName>
        <fullName evidence="2">Uncharacterized protein</fullName>
    </submittedName>
</protein>
<dbReference type="STRING" id="1802115.A2756_04870"/>
<name>A0A1G2G0U3_9BACT</name>
<sequence length="201" mass="23053">MSKRTSSQISLIALMVANSVPLWGVLFYGWDLFQILFIYWLESAIVGFYNIFKMIIVDKLLSIIFVPFFVLHYGGFMTVHLILLFGFFAPSGFGSQGSFFPPREIILPLLYTSSLPFISLFVSHGVSFFYNFLGKQEYKHVKSGTQMEAPYKRIMVMHATILFGGWLVLFFQNKLYALLILIALKTATDMYAHKKEHASLE</sequence>
<evidence type="ECO:0000313" key="2">
    <source>
        <dbReference type="EMBL" id="OGZ43612.1"/>
    </source>
</evidence>
<comment type="caution">
    <text evidence="2">The sequence shown here is derived from an EMBL/GenBank/DDBJ whole genome shotgun (WGS) entry which is preliminary data.</text>
</comment>
<dbReference type="EMBL" id="MHNL01000032">
    <property type="protein sequence ID" value="OGZ43612.1"/>
    <property type="molecule type" value="Genomic_DNA"/>
</dbReference>
<feature type="transmembrane region" description="Helical" evidence="1">
    <location>
        <begin position="64"/>
        <end position="89"/>
    </location>
</feature>
<dbReference type="AlphaFoldDB" id="A0A1G2G0U3"/>
<keyword evidence="1" id="KW-1133">Transmembrane helix</keyword>